<proteinExistence type="predicted"/>
<dbReference type="Pfam" id="PF07727">
    <property type="entry name" value="RVT_2"/>
    <property type="match status" value="1"/>
</dbReference>
<reference evidence="2" key="1">
    <citation type="submission" date="2023-08" db="EMBL/GenBank/DDBJ databases">
        <title>A de novo genome assembly of Solanum verrucosum Schlechtendal, a Mexican diploid species geographically isolated from the other diploid A-genome species in potato relatives.</title>
        <authorList>
            <person name="Hosaka K."/>
        </authorList>
    </citation>
    <scope>NUCLEOTIDE SEQUENCE</scope>
    <source>
        <tissue evidence="2">Young leaves</tissue>
    </source>
</reference>
<dbReference type="PANTHER" id="PTHR11439">
    <property type="entry name" value="GAG-POL-RELATED RETROTRANSPOSON"/>
    <property type="match status" value="1"/>
</dbReference>
<dbReference type="PANTHER" id="PTHR11439:SF484">
    <property type="entry name" value="REVERSE TRANSCRIPTASE TY1_COPIA-TYPE DOMAIN-CONTAINING PROTEIN"/>
    <property type="match status" value="1"/>
</dbReference>
<dbReference type="AlphaFoldDB" id="A0AAF0QYM9"/>
<sequence>MSLFRPFQTCFLVWEKARVLYTNDISRFYNVISRLTNLKKQDLDMSTYLGQVQAVMEKFNELMPTTPNVVKQLEQRQKMFLPGLCMYLVMYVDDIVITCNDDEGITKLKPHLFQHFHTKDLGRLRYFLGIEVAQSKLGISISQRKYALDILEETGMIDHRPIDSPMDSYVKLLPGQGEPLSDPGRYRRPVGKFNHLTVTRTNSHWNAVICILRYIKSAPGKGLLHEDGGHEKIVGYSDADWARSPSDKRSTSGYCILVGGNLVSWKSKKQNMIARSSVQAEYRAMAVATCELIWIKQLLKELKFGDTKGMELVCNNQLHFTLHRIQYFTRGPNT</sequence>
<dbReference type="InterPro" id="IPR043502">
    <property type="entry name" value="DNA/RNA_pol_sf"/>
</dbReference>
<dbReference type="CDD" id="cd09272">
    <property type="entry name" value="RNase_HI_RT_Ty1"/>
    <property type="match status" value="1"/>
</dbReference>
<keyword evidence="3" id="KW-1185">Reference proteome</keyword>
<dbReference type="EMBL" id="CP133617">
    <property type="protein sequence ID" value="WMV31951.1"/>
    <property type="molecule type" value="Genomic_DNA"/>
</dbReference>
<gene>
    <name evidence="2" type="ORF">MTR67_025336</name>
</gene>
<dbReference type="Proteomes" id="UP001234989">
    <property type="component" value="Chromosome 6"/>
</dbReference>
<accession>A0AAF0QYM9</accession>
<organism evidence="2 3">
    <name type="scientific">Solanum verrucosum</name>
    <dbReference type="NCBI Taxonomy" id="315347"/>
    <lineage>
        <taxon>Eukaryota</taxon>
        <taxon>Viridiplantae</taxon>
        <taxon>Streptophyta</taxon>
        <taxon>Embryophyta</taxon>
        <taxon>Tracheophyta</taxon>
        <taxon>Spermatophyta</taxon>
        <taxon>Magnoliopsida</taxon>
        <taxon>eudicotyledons</taxon>
        <taxon>Gunneridae</taxon>
        <taxon>Pentapetalae</taxon>
        <taxon>asterids</taxon>
        <taxon>lamiids</taxon>
        <taxon>Solanales</taxon>
        <taxon>Solanaceae</taxon>
        <taxon>Solanoideae</taxon>
        <taxon>Solaneae</taxon>
        <taxon>Solanum</taxon>
    </lineage>
</organism>
<evidence type="ECO:0000313" key="3">
    <source>
        <dbReference type="Proteomes" id="UP001234989"/>
    </source>
</evidence>
<dbReference type="SUPFAM" id="SSF56672">
    <property type="entry name" value="DNA/RNA polymerases"/>
    <property type="match status" value="1"/>
</dbReference>
<name>A0AAF0QYM9_SOLVR</name>
<dbReference type="InterPro" id="IPR013103">
    <property type="entry name" value="RVT_2"/>
</dbReference>
<evidence type="ECO:0000259" key="1">
    <source>
        <dbReference type="Pfam" id="PF07727"/>
    </source>
</evidence>
<evidence type="ECO:0000313" key="2">
    <source>
        <dbReference type="EMBL" id="WMV31951.1"/>
    </source>
</evidence>
<feature type="domain" description="Reverse transcriptase Ty1/copia-type" evidence="1">
    <location>
        <begin position="88"/>
        <end position="166"/>
    </location>
</feature>
<protein>
    <recommendedName>
        <fullName evidence="1">Reverse transcriptase Ty1/copia-type domain-containing protein</fullName>
    </recommendedName>
</protein>